<dbReference type="RefSeq" id="WP_155224421.1">
    <property type="nucleotide sequence ID" value="NZ_CP046246.1"/>
</dbReference>
<evidence type="ECO:0000259" key="9">
    <source>
        <dbReference type="Pfam" id="PF16363"/>
    </source>
</evidence>
<dbReference type="GO" id="GO:0006012">
    <property type="term" value="P:galactose metabolic process"/>
    <property type="evidence" value="ECO:0007669"/>
    <property type="project" value="InterPro"/>
</dbReference>
<accession>A0AB37D594</accession>
<dbReference type="Proteomes" id="UP000427886">
    <property type="component" value="Chromosome"/>
</dbReference>
<evidence type="ECO:0000256" key="2">
    <source>
        <dbReference type="ARBA" id="ARBA00001911"/>
    </source>
</evidence>
<organism evidence="10 11">
    <name type="scientific">Tetragenococcus halophilus</name>
    <name type="common">Pediococcus halophilus</name>
    <dbReference type="NCBI Taxonomy" id="51669"/>
    <lineage>
        <taxon>Bacteria</taxon>
        <taxon>Bacillati</taxon>
        <taxon>Bacillota</taxon>
        <taxon>Bacilli</taxon>
        <taxon>Lactobacillales</taxon>
        <taxon>Enterococcaceae</taxon>
        <taxon>Tetragenococcus</taxon>
    </lineage>
</organism>
<dbReference type="AlphaFoldDB" id="A0AB37D594"/>
<comment type="subunit">
    <text evidence="8">Homodimer.</text>
</comment>
<dbReference type="GO" id="GO:0003978">
    <property type="term" value="F:UDP-glucose 4-epimerase activity"/>
    <property type="evidence" value="ECO:0007669"/>
    <property type="project" value="UniProtKB-UniRule"/>
</dbReference>
<keyword evidence="8" id="KW-0119">Carbohydrate metabolism</keyword>
<evidence type="ECO:0000313" key="11">
    <source>
        <dbReference type="Proteomes" id="UP000427886"/>
    </source>
</evidence>
<comment type="pathway">
    <text evidence="8">Carbohydrate metabolism; galactose metabolism.</text>
</comment>
<comment type="cofactor">
    <cofactor evidence="2 8">
        <name>NAD(+)</name>
        <dbReference type="ChEBI" id="CHEBI:57540"/>
    </cofactor>
</comment>
<evidence type="ECO:0000256" key="4">
    <source>
        <dbReference type="ARBA" id="ARBA00013189"/>
    </source>
</evidence>
<dbReference type="Gene3D" id="3.90.25.10">
    <property type="entry name" value="UDP-galactose 4-epimerase, domain 1"/>
    <property type="match status" value="1"/>
</dbReference>
<comment type="similarity">
    <text evidence="3 8">Belongs to the NAD(P)-dependent epimerase/dehydratase family.</text>
</comment>
<dbReference type="PANTHER" id="PTHR43725">
    <property type="entry name" value="UDP-GLUCOSE 4-EPIMERASE"/>
    <property type="match status" value="1"/>
</dbReference>
<dbReference type="Pfam" id="PF16363">
    <property type="entry name" value="GDP_Man_Dehyd"/>
    <property type="match status" value="1"/>
</dbReference>
<proteinExistence type="inferred from homology"/>
<reference evidence="10 11" key="1">
    <citation type="submission" date="2019-11" db="EMBL/GenBank/DDBJ databases">
        <authorList>
            <person name="Kim E."/>
            <person name="Lee J."/>
            <person name="Jeon K."/>
            <person name="Lee Y."/>
        </authorList>
    </citation>
    <scope>NUCLEOTIDE SEQUENCE [LARGE SCALE GENOMIC DNA]</scope>
    <source>
        <strain evidence="10 11">YJ1</strain>
    </source>
</reference>
<feature type="domain" description="NAD(P)-binding" evidence="9">
    <location>
        <begin position="4"/>
        <end position="323"/>
    </location>
</feature>
<dbReference type="Gene3D" id="3.40.50.720">
    <property type="entry name" value="NAD(P)-binding Rossmann-like Domain"/>
    <property type="match status" value="1"/>
</dbReference>
<protein>
    <recommendedName>
        <fullName evidence="5 8">UDP-glucose 4-epimerase</fullName>
        <ecNumber evidence="4 8">5.1.3.2</ecNumber>
    </recommendedName>
</protein>
<dbReference type="KEGG" id="tey:GLW17_05020"/>
<evidence type="ECO:0000256" key="8">
    <source>
        <dbReference type="RuleBase" id="RU366046"/>
    </source>
</evidence>
<evidence type="ECO:0000256" key="5">
    <source>
        <dbReference type="ARBA" id="ARBA00018569"/>
    </source>
</evidence>
<keyword evidence="7 8" id="KW-0413">Isomerase</keyword>
<dbReference type="NCBIfam" id="TIGR01179">
    <property type="entry name" value="galE"/>
    <property type="match status" value="1"/>
</dbReference>
<dbReference type="EMBL" id="CP046246">
    <property type="protein sequence ID" value="QGP76234.1"/>
    <property type="molecule type" value="Genomic_DNA"/>
</dbReference>
<comment type="catalytic activity">
    <reaction evidence="1 8">
        <text>UDP-alpha-D-glucose = UDP-alpha-D-galactose</text>
        <dbReference type="Rhea" id="RHEA:22168"/>
        <dbReference type="ChEBI" id="CHEBI:58885"/>
        <dbReference type="ChEBI" id="CHEBI:66914"/>
        <dbReference type="EC" id="5.1.3.2"/>
    </reaction>
</comment>
<dbReference type="EC" id="5.1.3.2" evidence="4 8"/>
<dbReference type="PANTHER" id="PTHR43725:SF47">
    <property type="entry name" value="UDP-GLUCOSE 4-EPIMERASE"/>
    <property type="match status" value="1"/>
</dbReference>
<evidence type="ECO:0000313" key="10">
    <source>
        <dbReference type="EMBL" id="QGP76234.1"/>
    </source>
</evidence>
<dbReference type="InterPro" id="IPR005886">
    <property type="entry name" value="UDP_G4E"/>
</dbReference>
<dbReference type="InterPro" id="IPR016040">
    <property type="entry name" value="NAD(P)-bd_dom"/>
</dbReference>
<gene>
    <name evidence="10" type="primary">galE</name>
    <name evidence="10" type="ORF">GLW17_05020</name>
</gene>
<dbReference type="NCBIfam" id="NF007956">
    <property type="entry name" value="PRK10675.1"/>
    <property type="match status" value="1"/>
</dbReference>
<dbReference type="SUPFAM" id="SSF51735">
    <property type="entry name" value="NAD(P)-binding Rossmann-fold domains"/>
    <property type="match status" value="1"/>
</dbReference>
<keyword evidence="6 8" id="KW-0520">NAD</keyword>
<evidence type="ECO:0000256" key="6">
    <source>
        <dbReference type="ARBA" id="ARBA00023027"/>
    </source>
</evidence>
<dbReference type="InterPro" id="IPR036291">
    <property type="entry name" value="NAD(P)-bd_dom_sf"/>
</dbReference>
<dbReference type="GO" id="GO:0005829">
    <property type="term" value="C:cytosol"/>
    <property type="evidence" value="ECO:0007669"/>
    <property type="project" value="TreeGrafter"/>
</dbReference>
<evidence type="ECO:0000256" key="7">
    <source>
        <dbReference type="ARBA" id="ARBA00023235"/>
    </source>
</evidence>
<sequence length="338" mass="38056">MKVLVTGGLGYIGSHTCVELLQNNYEVIVIDNLSNSEISVITRIEKITNKKITFYKGDLLNKFDIQQVFQQNEIDAVLHFAASKSVNESVKNPLKYYKNNISSMVNLLEVMKDFNVKKFIFSSSAAVYGSTAQQPISELVDTQAMNPYGQTKVIGEDFLNDLYTSDNEWSIAVLRYFNPIGAHESGLLGEQPNGTPNNLMPLITQVASKKRSLLYVFGNDYNTIDGTGVRDYIHVVDLAKGHVSAVQKLFSTHGLHTYNLGTGEGYSVLEIINTFEKVNNVNIHYEIVDRRAGDPAVCFANPAKAKEELDWSAERTLEDMCRDSWRWEKNLKSYNIEK</sequence>
<evidence type="ECO:0000256" key="1">
    <source>
        <dbReference type="ARBA" id="ARBA00000083"/>
    </source>
</evidence>
<evidence type="ECO:0000256" key="3">
    <source>
        <dbReference type="ARBA" id="ARBA00007637"/>
    </source>
</evidence>
<name>A0AB37D594_TETHA</name>
<dbReference type="CDD" id="cd05247">
    <property type="entry name" value="UDP_G4E_1_SDR_e"/>
    <property type="match status" value="1"/>
</dbReference>